<gene>
    <name evidence="2" type="ORF">BPOR_0425g00020</name>
</gene>
<dbReference type="EMBL" id="PQXO01000424">
    <property type="protein sequence ID" value="TGO85155.1"/>
    <property type="molecule type" value="Genomic_DNA"/>
</dbReference>
<name>A0A4Z1KS08_9HELO</name>
<reference evidence="2 3" key="1">
    <citation type="submission" date="2017-12" db="EMBL/GenBank/DDBJ databases">
        <title>Comparative genomics of Botrytis spp.</title>
        <authorList>
            <person name="Valero-Jimenez C.A."/>
            <person name="Tapia P."/>
            <person name="Veloso J."/>
            <person name="Silva-Moreno E."/>
            <person name="Staats M."/>
            <person name="Valdes J.H."/>
            <person name="Van Kan J.A.L."/>
        </authorList>
    </citation>
    <scope>NUCLEOTIDE SEQUENCE [LARGE SCALE GENOMIC DNA]</scope>
    <source>
        <strain evidence="2 3">MUCL3349</strain>
    </source>
</reference>
<comment type="caution">
    <text evidence="2">The sequence shown here is derived from an EMBL/GenBank/DDBJ whole genome shotgun (WGS) entry which is preliminary data.</text>
</comment>
<accession>A0A4Z1KS08</accession>
<protein>
    <submittedName>
        <fullName evidence="2">Uncharacterized protein</fullName>
    </submittedName>
</protein>
<evidence type="ECO:0000313" key="2">
    <source>
        <dbReference type="EMBL" id="TGO85155.1"/>
    </source>
</evidence>
<dbReference type="AlphaFoldDB" id="A0A4Z1KS08"/>
<organism evidence="2 3">
    <name type="scientific">Botrytis porri</name>
    <dbReference type="NCBI Taxonomy" id="87229"/>
    <lineage>
        <taxon>Eukaryota</taxon>
        <taxon>Fungi</taxon>
        <taxon>Dikarya</taxon>
        <taxon>Ascomycota</taxon>
        <taxon>Pezizomycotina</taxon>
        <taxon>Leotiomycetes</taxon>
        <taxon>Helotiales</taxon>
        <taxon>Sclerotiniaceae</taxon>
        <taxon>Botrytis</taxon>
    </lineage>
</organism>
<feature type="compositionally biased region" description="Basic and acidic residues" evidence="1">
    <location>
        <begin position="1"/>
        <end position="13"/>
    </location>
</feature>
<proteinExistence type="predicted"/>
<feature type="region of interest" description="Disordered" evidence="1">
    <location>
        <begin position="1"/>
        <end position="30"/>
    </location>
</feature>
<evidence type="ECO:0000256" key="1">
    <source>
        <dbReference type="SAM" id="MobiDB-lite"/>
    </source>
</evidence>
<dbReference type="Proteomes" id="UP000297280">
    <property type="component" value="Unassembled WGS sequence"/>
</dbReference>
<sequence length="60" mass="6749">MKIWVSDEKREVGAEDEMIGSPTNKSYTSHARSPAMILSFNQASSENPEIVMKPPKQKQL</sequence>
<keyword evidence="3" id="KW-1185">Reference proteome</keyword>
<feature type="compositionally biased region" description="Polar residues" evidence="1">
    <location>
        <begin position="21"/>
        <end position="30"/>
    </location>
</feature>
<evidence type="ECO:0000313" key="3">
    <source>
        <dbReference type="Proteomes" id="UP000297280"/>
    </source>
</evidence>